<dbReference type="GO" id="GO:0003714">
    <property type="term" value="F:transcription corepressor activity"/>
    <property type="evidence" value="ECO:0007669"/>
    <property type="project" value="InterPro"/>
</dbReference>
<evidence type="ECO:0000256" key="12">
    <source>
        <dbReference type="ARBA" id="ARBA00023242"/>
    </source>
</evidence>
<evidence type="ECO:0000256" key="1">
    <source>
        <dbReference type="ARBA" id="ARBA00004123"/>
    </source>
</evidence>
<feature type="domain" description="D-isomer specific 2-hydroxyacid dehydrogenase catalytic" evidence="16">
    <location>
        <begin position="588"/>
        <end position="833"/>
    </location>
</feature>
<reference evidence="18" key="2">
    <citation type="submission" date="2025-08" db="UniProtKB">
        <authorList>
            <consortium name="Ensembl"/>
        </authorList>
    </citation>
    <scope>IDENTIFICATION</scope>
</reference>
<dbReference type="Gene3D" id="3.40.50.720">
    <property type="entry name" value="NAD(P)-binding Rossmann-like Domain"/>
    <property type="match status" value="2"/>
</dbReference>
<dbReference type="InterPro" id="IPR043322">
    <property type="entry name" value="CtBP"/>
</dbReference>
<feature type="region of interest" description="Disordered" evidence="15">
    <location>
        <begin position="500"/>
        <end position="547"/>
    </location>
</feature>
<dbReference type="InterPro" id="IPR029753">
    <property type="entry name" value="D-isomer_DH_CS"/>
</dbReference>
<feature type="region of interest" description="Disordered" evidence="15">
    <location>
        <begin position="98"/>
        <end position="168"/>
    </location>
</feature>
<name>A0A8C3UEU3_CATUS</name>
<dbReference type="SUPFAM" id="SSF52283">
    <property type="entry name" value="Formate/glycerate dehydrogenase catalytic domain-like"/>
    <property type="match status" value="1"/>
</dbReference>
<comment type="similarity">
    <text evidence="2">Belongs to the D-isomer specific 2-hydroxyacid dehydrogenase family.</text>
</comment>
<feature type="compositionally biased region" description="Polar residues" evidence="15">
    <location>
        <begin position="414"/>
        <end position="426"/>
    </location>
</feature>
<dbReference type="AlphaFoldDB" id="A0A8C3UEU3"/>
<dbReference type="PROSITE" id="PS00671">
    <property type="entry name" value="D_2_HYDROXYACID_DH_3"/>
    <property type="match status" value="1"/>
</dbReference>
<dbReference type="InterPro" id="IPR006140">
    <property type="entry name" value="D-isomer_DH_NAD-bd"/>
</dbReference>
<reference evidence="18" key="1">
    <citation type="submission" date="2020-10" db="EMBL/GenBank/DDBJ databases">
        <title>Catharus ustulatus (Swainson's thrush) genome, bCatUst1, primary haplotype v2.</title>
        <authorList>
            <person name="Delmore K."/>
            <person name="Vafadar M."/>
            <person name="Formenti G."/>
            <person name="Chow W."/>
            <person name="Pelan S."/>
            <person name="Howe K."/>
            <person name="Rhie A."/>
            <person name="Mountcastle J."/>
            <person name="Haase B."/>
            <person name="Fedrigo O."/>
            <person name="Jarvis E.D."/>
        </authorList>
    </citation>
    <scope>NUCLEOTIDE SEQUENCE [LARGE SCALE GENOMIC DNA]</scope>
</reference>
<evidence type="ECO:0000256" key="15">
    <source>
        <dbReference type="SAM" id="MobiDB-lite"/>
    </source>
</evidence>
<feature type="region of interest" description="Disordered" evidence="15">
    <location>
        <begin position="31"/>
        <end position="53"/>
    </location>
</feature>
<evidence type="ECO:0000256" key="13">
    <source>
        <dbReference type="ARBA" id="ARBA00034103"/>
    </source>
</evidence>
<evidence type="ECO:0000256" key="4">
    <source>
        <dbReference type="ARBA" id="ARBA00022491"/>
    </source>
</evidence>
<evidence type="ECO:0000256" key="10">
    <source>
        <dbReference type="ARBA" id="ARBA00023027"/>
    </source>
</evidence>
<keyword evidence="6" id="KW-0221">Differentiation</keyword>
<evidence type="ECO:0000256" key="8">
    <source>
        <dbReference type="ARBA" id="ARBA00023015"/>
    </source>
</evidence>
<evidence type="ECO:0000256" key="6">
    <source>
        <dbReference type="ARBA" id="ARBA00022782"/>
    </source>
</evidence>
<gene>
    <name evidence="18" type="primary">CTBP2</name>
</gene>
<keyword evidence="7" id="KW-0560">Oxidoreductase</keyword>
<comment type="subcellular location">
    <subcellularLocation>
        <location evidence="1">Nucleus</location>
    </subcellularLocation>
    <subcellularLocation>
        <location evidence="13">Synapse</location>
    </subcellularLocation>
</comment>
<accession>A0A8C3UEU3</accession>
<keyword evidence="4" id="KW-0678">Repressor</keyword>
<feature type="compositionally biased region" description="Basic and acidic residues" evidence="15">
    <location>
        <begin position="909"/>
        <end position="920"/>
    </location>
</feature>
<dbReference type="PANTHER" id="PTHR46029:SF3">
    <property type="entry name" value="C-TERMINAL-BINDING PROTEIN 2"/>
    <property type="match status" value="1"/>
</dbReference>
<dbReference type="GO" id="GO:0051287">
    <property type="term" value="F:NAD binding"/>
    <property type="evidence" value="ECO:0007669"/>
    <property type="project" value="InterPro"/>
</dbReference>
<evidence type="ECO:0000256" key="5">
    <source>
        <dbReference type="ARBA" id="ARBA00022553"/>
    </source>
</evidence>
<dbReference type="GO" id="GO:0001221">
    <property type="term" value="F:transcription coregulator binding"/>
    <property type="evidence" value="ECO:0007669"/>
    <property type="project" value="TreeGrafter"/>
</dbReference>
<keyword evidence="11" id="KW-0804">Transcription</keyword>
<keyword evidence="19" id="KW-1185">Reference proteome</keyword>
<dbReference type="Ensembl" id="ENSCUST00005015229.1">
    <property type="protein sequence ID" value="ENSCUSP00005014658.1"/>
    <property type="gene ID" value="ENSCUSG00005009427.1"/>
</dbReference>
<dbReference type="Pfam" id="PF02826">
    <property type="entry name" value="2-Hacid_dh_C"/>
    <property type="match status" value="1"/>
</dbReference>
<dbReference type="FunFam" id="3.40.50.720:FF:001383">
    <property type="entry name" value="C-terminal-binding protein 2"/>
    <property type="match status" value="1"/>
</dbReference>
<feature type="region of interest" description="Disordered" evidence="15">
    <location>
        <begin position="351"/>
        <end position="446"/>
    </location>
</feature>
<proteinExistence type="inferred from homology"/>
<dbReference type="GO" id="GO:0045202">
    <property type="term" value="C:synapse"/>
    <property type="evidence" value="ECO:0007669"/>
    <property type="project" value="UniProtKB-SubCell"/>
</dbReference>
<dbReference type="InterPro" id="IPR051638">
    <property type="entry name" value="CTBP_dehydrogenase"/>
</dbReference>
<evidence type="ECO:0000259" key="17">
    <source>
        <dbReference type="Pfam" id="PF02826"/>
    </source>
</evidence>
<dbReference type="PANTHER" id="PTHR46029">
    <property type="entry name" value="C-TERMINAL-BINDING PROTEIN"/>
    <property type="match status" value="1"/>
</dbReference>
<dbReference type="SUPFAM" id="SSF51735">
    <property type="entry name" value="NAD(P)-binding Rossmann-fold domains"/>
    <property type="match status" value="1"/>
</dbReference>
<feature type="region of interest" description="Disordered" evidence="15">
    <location>
        <begin position="236"/>
        <end position="258"/>
    </location>
</feature>
<evidence type="ECO:0000256" key="11">
    <source>
        <dbReference type="ARBA" id="ARBA00023163"/>
    </source>
</evidence>
<keyword evidence="9" id="KW-0770">Synapse</keyword>
<keyword evidence="3" id="KW-0488">Methylation</keyword>
<evidence type="ECO:0000256" key="2">
    <source>
        <dbReference type="ARBA" id="ARBA00005854"/>
    </source>
</evidence>
<dbReference type="GO" id="GO:0003713">
    <property type="term" value="F:transcription coactivator activity"/>
    <property type="evidence" value="ECO:0007669"/>
    <property type="project" value="TreeGrafter"/>
</dbReference>
<evidence type="ECO:0000256" key="14">
    <source>
        <dbReference type="ARBA" id="ARBA00073925"/>
    </source>
</evidence>
<evidence type="ECO:0000256" key="7">
    <source>
        <dbReference type="ARBA" id="ARBA00023002"/>
    </source>
</evidence>
<dbReference type="GO" id="GO:0006357">
    <property type="term" value="P:regulation of transcription by RNA polymerase II"/>
    <property type="evidence" value="ECO:0007669"/>
    <property type="project" value="TreeGrafter"/>
</dbReference>
<dbReference type="GO" id="GO:0005634">
    <property type="term" value="C:nucleus"/>
    <property type="evidence" value="ECO:0007669"/>
    <property type="project" value="UniProtKB-SubCell"/>
</dbReference>
<evidence type="ECO:0000259" key="16">
    <source>
        <dbReference type="Pfam" id="PF00389"/>
    </source>
</evidence>
<keyword evidence="10" id="KW-0520">NAD</keyword>
<dbReference type="GO" id="GO:0030154">
    <property type="term" value="P:cell differentiation"/>
    <property type="evidence" value="ECO:0007669"/>
    <property type="project" value="UniProtKB-KW"/>
</dbReference>
<dbReference type="GO" id="GO:0016616">
    <property type="term" value="F:oxidoreductase activity, acting on the CH-OH group of donors, NAD or NADP as acceptor"/>
    <property type="evidence" value="ECO:0007669"/>
    <property type="project" value="InterPro"/>
</dbReference>
<dbReference type="GO" id="GO:0140297">
    <property type="term" value="F:DNA-binding transcription factor binding"/>
    <property type="evidence" value="ECO:0007669"/>
    <property type="project" value="TreeGrafter"/>
</dbReference>
<keyword evidence="5" id="KW-0597">Phosphoprotein</keyword>
<feature type="region of interest" description="Disordered" evidence="15">
    <location>
        <begin position="889"/>
        <end position="920"/>
    </location>
</feature>
<dbReference type="Proteomes" id="UP000694563">
    <property type="component" value="Chromosome 8"/>
</dbReference>
<evidence type="ECO:0000256" key="3">
    <source>
        <dbReference type="ARBA" id="ARBA00022481"/>
    </source>
</evidence>
<feature type="domain" description="D-isomer specific 2-hydroxyacid dehydrogenase NAD-binding" evidence="17">
    <location>
        <begin position="663"/>
        <end position="798"/>
    </location>
</feature>
<evidence type="ECO:0000313" key="19">
    <source>
        <dbReference type="Proteomes" id="UP000694563"/>
    </source>
</evidence>
<keyword evidence="12" id="KW-0539">Nucleus</keyword>
<keyword evidence="8" id="KW-0805">Transcription regulation</keyword>
<protein>
    <recommendedName>
        <fullName evidence="14">C-terminal-binding protein 2</fullName>
    </recommendedName>
</protein>
<sequence length="920" mass="99875">MPIPSKHPNIGRSQSWDAAGWYEGNWESENAFEYQRPPGRRSSLTYGGEGSWYEPPRANDIILQGGAELKQEAYPYQDATFAPGPLRKGSVPDFTYCDRPAPMAGRGSLPPQDYYSDPSLAARSPKDPRYYRDHVAGRPPASYGAPGSRLSWDQTAVRPPAPPDATRLYRDPKLALDGQRMRGRDVPPAWYGTEPPGPRYGAEPPAFPSRPGYSDGAERAPEAVARQAVPTCLVVDPTTSTGSSYGPGRESSGAKGPYDSYEAAVATPSHPPVPPNFPGPEGKRSFDPEFVALLRAEGVSESTFAALLQQGFDSPNLLAMMEENDIKSVAPNLGQARVLSRIAHNYKAEMQLQRQERRSGALRPRTRSNSFSHRSELPAEYGVPTMDGPGTSQHPPPLQPLSPRGVEIHRRPSSAPTQHLLETTTYPAPAGAPQGPHFLPGSGYNTPLPCSTHPRPPSAYSAPVGVPMTVTNPHASPSPNPKTAYPTTYTVPMELMKRERTAVASPAPSPHSSPQLLRRPGTAGDSSLAPAGPAFPAQLSPYPKLSRRTGPPVIVSTMASPEPSIRPQIMNGPMHPRPLVALLDGRDCTVEMPILKDLATVAFCDAQSTQEIHEKVLNEAVGAMMYHTITLTREDLEKFKALRVIVRIGSGYDNIDIKAAGELGRTAQAVAVRAKAFGFNVIFYDPYLQDGIERSLGVQRVYTLQDLLYQSDCVSLHCNLNEHNHHLINDFTIKQMRQGAFLVNTARGGLVDEKALTQALKEGRIRGAALDVHESEPFSFAQGPLKDAPNLICTPHTAWYSEQASLEMREAAATEIRRAITGRIPESLRNCVNKEFFVTTAPWSVIDQQAIHPELNGATYRYPPGMVSVAPGGIPAAMEGIIPGGIPVTHNLPTVAHPSQAPSPNQPTKHGDNREHPNEQ</sequence>
<dbReference type="CDD" id="cd05299">
    <property type="entry name" value="CtBP_dh"/>
    <property type="match status" value="1"/>
</dbReference>
<dbReference type="InterPro" id="IPR006139">
    <property type="entry name" value="D-isomer_2_OHA_DH_cat_dom"/>
</dbReference>
<evidence type="ECO:0000256" key="9">
    <source>
        <dbReference type="ARBA" id="ARBA00023018"/>
    </source>
</evidence>
<evidence type="ECO:0000313" key="18">
    <source>
        <dbReference type="Ensembl" id="ENSCUSP00005014658.1"/>
    </source>
</evidence>
<dbReference type="Pfam" id="PF00389">
    <property type="entry name" value="2-Hacid_dh"/>
    <property type="match status" value="1"/>
</dbReference>
<feature type="compositionally biased region" description="Basic and acidic residues" evidence="15">
    <location>
        <begin position="124"/>
        <end position="136"/>
    </location>
</feature>
<organism evidence="18 19">
    <name type="scientific">Catharus ustulatus</name>
    <name type="common">Russet-backed thrush</name>
    <name type="synonym">Hylocichla ustulatus</name>
    <dbReference type="NCBI Taxonomy" id="91951"/>
    <lineage>
        <taxon>Eukaryota</taxon>
        <taxon>Metazoa</taxon>
        <taxon>Chordata</taxon>
        <taxon>Craniata</taxon>
        <taxon>Vertebrata</taxon>
        <taxon>Euteleostomi</taxon>
        <taxon>Archelosauria</taxon>
        <taxon>Archosauria</taxon>
        <taxon>Dinosauria</taxon>
        <taxon>Saurischia</taxon>
        <taxon>Theropoda</taxon>
        <taxon>Coelurosauria</taxon>
        <taxon>Aves</taxon>
        <taxon>Neognathae</taxon>
        <taxon>Neoaves</taxon>
        <taxon>Telluraves</taxon>
        <taxon>Australaves</taxon>
        <taxon>Passeriformes</taxon>
        <taxon>Turdidae</taxon>
        <taxon>Catharus</taxon>
    </lineage>
</organism>
<feature type="compositionally biased region" description="Low complexity" evidence="15">
    <location>
        <begin position="504"/>
        <end position="514"/>
    </location>
</feature>
<dbReference type="InterPro" id="IPR036291">
    <property type="entry name" value="NAD(P)-bd_dom_sf"/>
</dbReference>
<reference evidence="18" key="3">
    <citation type="submission" date="2025-09" db="UniProtKB">
        <authorList>
            <consortium name="Ensembl"/>
        </authorList>
    </citation>
    <scope>IDENTIFICATION</scope>
</reference>